<evidence type="ECO:0000313" key="1">
    <source>
        <dbReference type="EMBL" id="WFN97972.1"/>
    </source>
</evidence>
<proteinExistence type="predicted"/>
<accession>A0ABY8GKW4</accession>
<evidence type="ECO:0000313" key="2">
    <source>
        <dbReference type="Proteomes" id="UP001222680"/>
    </source>
</evidence>
<dbReference type="RefSeq" id="WP_071525682.1">
    <property type="nucleotide sequence ID" value="NZ_AP028097.1"/>
</dbReference>
<dbReference type="GeneID" id="69537485"/>
<sequence length="157" mass="17079">MQSTPGWIEEANTSAQRTQQYRKTISDFPRLIHELRQQLTVAPTAPSGRNLNSLLYGCDSPILELAKLKGAIETLTEAREAIHRYLFWAADIDPVGLRLPADHPAGAGAPAVAGYPAPAQPGCHNDADLSHHPASSHAATTARFWYALTRSTKITSR</sequence>
<keyword evidence="2" id="KW-1185">Reference proteome</keyword>
<organism evidence="1 2">
    <name type="scientific">Edwardsiella ictaluri</name>
    <dbReference type="NCBI Taxonomy" id="67780"/>
    <lineage>
        <taxon>Bacteria</taxon>
        <taxon>Pseudomonadati</taxon>
        <taxon>Pseudomonadota</taxon>
        <taxon>Gammaproteobacteria</taxon>
        <taxon>Enterobacterales</taxon>
        <taxon>Hafniaceae</taxon>
        <taxon>Edwardsiella</taxon>
    </lineage>
</organism>
<dbReference type="Proteomes" id="UP001222680">
    <property type="component" value="Chromosome"/>
</dbReference>
<gene>
    <name evidence="1" type="ORF">MAY91_08725</name>
</gene>
<reference evidence="1 2" key="1">
    <citation type="submission" date="2022-02" db="EMBL/GenBank/DDBJ databases">
        <title>Phenotypic, genotypic and serological characterization of Edwardsiella ictaluri from catfish and ornamental fish species.</title>
        <authorList>
            <person name="Rose D."/>
            <person name="Tekedar H.C."/>
            <person name="Waldbieser G.C."/>
            <person name="Aarattuthodi S."/>
            <person name="Griffin M.J."/>
        </authorList>
    </citation>
    <scope>NUCLEOTIDE SEQUENCE [LARGE SCALE GENOMIC DNA]</scope>
    <source>
        <strain evidence="1 2">13 TAL-140 K3</strain>
    </source>
</reference>
<name>A0ABY8GKW4_EDWIC</name>
<dbReference type="EMBL" id="CP092014">
    <property type="protein sequence ID" value="WFN97972.1"/>
    <property type="molecule type" value="Genomic_DNA"/>
</dbReference>
<protein>
    <submittedName>
        <fullName evidence="1">Uncharacterized protein</fullName>
    </submittedName>
</protein>